<dbReference type="Gene3D" id="1.10.260.130">
    <property type="match status" value="1"/>
</dbReference>
<accession>A0A402CKC6</accession>
<evidence type="ECO:0000313" key="3">
    <source>
        <dbReference type="Proteomes" id="UP000287519"/>
    </source>
</evidence>
<feature type="compositionally biased region" description="Basic and acidic residues" evidence="1">
    <location>
        <begin position="138"/>
        <end position="151"/>
    </location>
</feature>
<dbReference type="EMBL" id="BHYM01000085">
    <property type="protein sequence ID" value="GCE44053.1"/>
    <property type="molecule type" value="Genomic_DNA"/>
</dbReference>
<reference evidence="2 3" key="1">
    <citation type="submission" date="2018-11" db="EMBL/GenBank/DDBJ databases">
        <title>Microbial catabolism of amino acid.</title>
        <authorList>
            <person name="Hibi M."/>
            <person name="Ogawa J."/>
        </authorList>
    </citation>
    <scope>NUCLEOTIDE SEQUENCE [LARGE SCALE GENOMIC DNA]</scope>
    <source>
        <strain evidence="2 3">C31-06</strain>
    </source>
</reference>
<organism evidence="2 3">
    <name type="scientific">Rhodococcus wratislaviensis</name>
    <name type="common">Tsukamurella wratislaviensis</name>
    <dbReference type="NCBI Taxonomy" id="44752"/>
    <lineage>
        <taxon>Bacteria</taxon>
        <taxon>Bacillati</taxon>
        <taxon>Actinomycetota</taxon>
        <taxon>Actinomycetes</taxon>
        <taxon>Mycobacteriales</taxon>
        <taxon>Nocardiaceae</taxon>
        <taxon>Rhodococcus</taxon>
    </lineage>
</organism>
<evidence type="ECO:0000256" key="1">
    <source>
        <dbReference type="SAM" id="MobiDB-lite"/>
    </source>
</evidence>
<sequence>MLGWVFGVSRDYPELAKYLDTRLNPLGKQPLAAKGNMRVRYQSALLPFANVRGLFDSPSGDPLRDPVVASVLDRTRMGHRVPDVPMLMYQANPEGLVPVGPADRFRGVPDATVYGHPRRGIDGPRPCDVAGVVVDRRQHDREPARSADRHVTVQSSPPTPASRVREPSWSRSRTTSTVVFIVAATSSQDIPR</sequence>
<gene>
    <name evidence="2" type="ORF">Rhow_008351</name>
</gene>
<evidence type="ECO:0000313" key="2">
    <source>
        <dbReference type="EMBL" id="GCE44053.1"/>
    </source>
</evidence>
<feature type="region of interest" description="Disordered" evidence="1">
    <location>
        <begin position="138"/>
        <end position="170"/>
    </location>
</feature>
<name>A0A402CKC6_RHOWR</name>
<dbReference type="Proteomes" id="UP000287519">
    <property type="component" value="Unassembled WGS sequence"/>
</dbReference>
<dbReference type="AlphaFoldDB" id="A0A402CKC6"/>
<protein>
    <submittedName>
        <fullName evidence="2">Triacylglycerol lipase</fullName>
    </submittedName>
</protein>
<keyword evidence="3" id="KW-1185">Reference proteome</keyword>
<proteinExistence type="predicted"/>
<comment type="caution">
    <text evidence="2">The sequence shown here is derived from an EMBL/GenBank/DDBJ whole genome shotgun (WGS) entry which is preliminary data.</text>
</comment>